<evidence type="ECO:0000313" key="4">
    <source>
        <dbReference type="EMBL" id="MEA5429231.1"/>
    </source>
</evidence>
<protein>
    <submittedName>
        <fullName evidence="4">NADH-dependent flavin oxidoreductase</fullName>
    </submittedName>
</protein>
<name>A0ABU5SPI4_9BACT</name>
<dbReference type="InterPro" id="IPR013785">
    <property type="entry name" value="Aldolase_TIM"/>
</dbReference>
<dbReference type="InterPro" id="IPR051799">
    <property type="entry name" value="NADH_flavin_oxidoreductase"/>
</dbReference>
<dbReference type="Pfam" id="PF00724">
    <property type="entry name" value="Oxidored_FMN"/>
    <property type="match status" value="1"/>
</dbReference>
<proteinExistence type="predicted"/>
<keyword evidence="2" id="KW-0560">Oxidoreductase</keyword>
<dbReference type="PANTHER" id="PTHR43656">
    <property type="entry name" value="BINDING OXIDOREDUCTASE, PUTATIVE (AFU_ORTHOLOGUE AFUA_2G08260)-RELATED"/>
    <property type="match status" value="1"/>
</dbReference>
<dbReference type="CDD" id="cd04735">
    <property type="entry name" value="OYE_like_4_FMN"/>
    <property type="match status" value="1"/>
</dbReference>
<dbReference type="RefSeq" id="WP_323689355.1">
    <property type="nucleotide sequence ID" value="NZ_JAYGIM010000019.1"/>
</dbReference>
<organism evidence="4 5">
    <name type="scientific">Arcicella lustrica</name>
    <dbReference type="NCBI Taxonomy" id="2984196"/>
    <lineage>
        <taxon>Bacteria</taxon>
        <taxon>Pseudomonadati</taxon>
        <taxon>Bacteroidota</taxon>
        <taxon>Cytophagia</taxon>
        <taxon>Cytophagales</taxon>
        <taxon>Flectobacillaceae</taxon>
        <taxon>Arcicella</taxon>
    </lineage>
</organism>
<evidence type="ECO:0000256" key="1">
    <source>
        <dbReference type="ARBA" id="ARBA00022630"/>
    </source>
</evidence>
<keyword evidence="5" id="KW-1185">Reference proteome</keyword>
<dbReference type="EMBL" id="JAYGIM010000019">
    <property type="protein sequence ID" value="MEA5429231.1"/>
    <property type="molecule type" value="Genomic_DNA"/>
</dbReference>
<dbReference type="SUPFAM" id="SSF51395">
    <property type="entry name" value="FMN-linked oxidoreductases"/>
    <property type="match status" value="1"/>
</dbReference>
<comment type="caution">
    <text evidence="4">The sequence shown here is derived from an EMBL/GenBank/DDBJ whole genome shotgun (WGS) entry which is preliminary data.</text>
</comment>
<feature type="domain" description="NADH:flavin oxidoreductase/NADH oxidase N-terminal" evidence="3">
    <location>
        <begin position="10"/>
        <end position="343"/>
    </location>
</feature>
<dbReference type="Gene3D" id="3.20.20.70">
    <property type="entry name" value="Aldolase class I"/>
    <property type="match status" value="1"/>
</dbReference>
<keyword evidence="1" id="KW-0285">Flavoprotein</keyword>
<dbReference type="PANTHER" id="PTHR43656:SF2">
    <property type="entry name" value="BINDING OXIDOREDUCTASE, PUTATIVE (AFU_ORTHOLOGUE AFUA_2G08260)-RELATED"/>
    <property type="match status" value="1"/>
</dbReference>
<accession>A0ABU5SPI4</accession>
<evidence type="ECO:0000256" key="2">
    <source>
        <dbReference type="ARBA" id="ARBA00023002"/>
    </source>
</evidence>
<sequence length="377" mass="41067">MSKTTNTKQLLETFTFKNGIETKNRIAMAPMTTWASNDDYTVADDEIKHYEARSGNVGLVITGCTRVMANGIGFNNEYASYDDSFLPGLKKLATATKKGGSPAILQIYHAGNKAVVDLIPDGIAVSASAVALVPSAFYAGGVAPRELSHDEILEMIKAFGETTHRAIKAGFDGIELHGAHGFLLQNFFSPYYNQRTDNWGGTAEKRMNFAVEVIKEIKDVIKKYADRPFLIGFRISPEEPEGYRVKDTFPLIDKLIDCGIDYLHVSLANLLSQKPIDDENGEATILNLILNHVHQRVPVVAAGGIKQANDAIAALIMGLSLVAVGHGLIINPNWVELATKGEKANEILSMSKADELAIPKKLQAFINIATGFFQVTD</sequence>
<gene>
    <name evidence="4" type="ORF">VB798_21750</name>
</gene>
<evidence type="ECO:0000313" key="5">
    <source>
        <dbReference type="Proteomes" id="UP001302222"/>
    </source>
</evidence>
<dbReference type="InterPro" id="IPR001155">
    <property type="entry name" value="OxRdtase_FMN_N"/>
</dbReference>
<evidence type="ECO:0000259" key="3">
    <source>
        <dbReference type="Pfam" id="PF00724"/>
    </source>
</evidence>
<reference evidence="4 5" key="1">
    <citation type="submission" date="2023-12" db="EMBL/GenBank/DDBJ databases">
        <title>Novel species of the genus Arcicella isolated from rivers.</title>
        <authorList>
            <person name="Lu H."/>
        </authorList>
    </citation>
    <scope>NUCLEOTIDE SEQUENCE [LARGE SCALE GENOMIC DNA]</scope>
    <source>
        <strain evidence="4 5">DC25W</strain>
    </source>
</reference>
<dbReference type="Proteomes" id="UP001302222">
    <property type="component" value="Unassembled WGS sequence"/>
</dbReference>